<evidence type="ECO:0000259" key="1">
    <source>
        <dbReference type="Pfam" id="PF10988"/>
    </source>
</evidence>
<dbReference type="InterPro" id="IPR021255">
    <property type="entry name" value="DUF2807"/>
</dbReference>
<gene>
    <name evidence="2" type="ORF">QMA06_02300</name>
</gene>
<proteinExistence type="predicted"/>
<protein>
    <submittedName>
        <fullName evidence="2">Head GIN domain-containing protein</fullName>
    </submittedName>
</protein>
<feature type="domain" description="Putative auto-transporter adhesin head GIN" evidence="1">
    <location>
        <begin position="27"/>
        <end position="206"/>
    </location>
</feature>
<reference evidence="2 3" key="1">
    <citation type="journal article" date="2023" name="Int. J. Syst. Evol. Microbiol.">
        <title>Winogradskyella bathintestinalis sp. nov., isolated from the intestine of the deep-sea loosejaw dragonfish, Malacosteus niger.</title>
        <authorList>
            <person name="Uniacke-Lowe S."/>
            <person name="Johnson C.N."/>
            <person name="Stanton C."/>
            <person name="Hill C."/>
            <person name="Ross P."/>
        </authorList>
    </citation>
    <scope>NUCLEOTIDE SEQUENCE [LARGE SCALE GENOMIC DNA]</scope>
    <source>
        <strain evidence="2 3">APC 3343</strain>
    </source>
</reference>
<organism evidence="2 3">
    <name type="scientific">Winogradskyella bathintestinalis</name>
    <dbReference type="NCBI Taxonomy" id="3035208"/>
    <lineage>
        <taxon>Bacteria</taxon>
        <taxon>Pseudomonadati</taxon>
        <taxon>Bacteroidota</taxon>
        <taxon>Flavobacteriia</taxon>
        <taxon>Flavobacteriales</taxon>
        <taxon>Flavobacteriaceae</taxon>
        <taxon>Winogradskyella</taxon>
    </lineage>
</organism>
<dbReference type="Pfam" id="PF10988">
    <property type="entry name" value="DUF2807"/>
    <property type="match status" value="1"/>
</dbReference>
<name>A0ABT7ZR99_9FLAO</name>
<comment type="caution">
    <text evidence="2">The sequence shown here is derived from an EMBL/GenBank/DDBJ whole genome shotgun (WGS) entry which is preliminary data.</text>
</comment>
<keyword evidence="3" id="KW-1185">Reference proteome</keyword>
<evidence type="ECO:0000313" key="3">
    <source>
        <dbReference type="Proteomes" id="UP001231197"/>
    </source>
</evidence>
<dbReference type="RefSeq" id="WP_290205234.1">
    <property type="nucleotide sequence ID" value="NZ_JASDDK010000001.1"/>
</dbReference>
<sequence>MKYYLIIFTFVLSFISHSQTIEKNVGDFSTVKVFDLIHLKMISSDENKVVISGENSRNVEVVNNNGTLKIRMNFREIFDGNQTNVTLYYNNIDVIDANEGANITVNDQIKQYEIDLSVQEGGEITAEVETTYANYKAVTGGIINVTGSSKHQDISIYTGGVFNGKDFITDKTEVSINAAGEAYIHANTSVDAKVKAGGTVYIYGNPTDVDESTLLGGRIKRM</sequence>
<dbReference type="EMBL" id="JASDDK010000001">
    <property type="protein sequence ID" value="MDN3491535.1"/>
    <property type="molecule type" value="Genomic_DNA"/>
</dbReference>
<accession>A0ABT7ZR99</accession>
<dbReference type="Proteomes" id="UP001231197">
    <property type="component" value="Unassembled WGS sequence"/>
</dbReference>
<evidence type="ECO:0000313" key="2">
    <source>
        <dbReference type="EMBL" id="MDN3491535.1"/>
    </source>
</evidence>
<dbReference type="Gene3D" id="2.160.20.120">
    <property type="match status" value="1"/>
</dbReference>